<gene>
    <name evidence="1" type="ORF">B0I36DRAFT_92159</name>
</gene>
<accession>A0A9P8YCI6</accession>
<dbReference type="Proteomes" id="UP000756346">
    <property type="component" value="Unassembled WGS sequence"/>
</dbReference>
<dbReference type="EMBL" id="JAGTJQ010000003">
    <property type="protein sequence ID" value="KAH7035405.1"/>
    <property type="molecule type" value="Genomic_DNA"/>
</dbReference>
<organism evidence="1 2">
    <name type="scientific">Microdochium trichocladiopsis</name>
    <dbReference type="NCBI Taxonomy" id="1682393"/>
    <lineage>
        <taxon>Eukaryota</taxon>
        <taxon>Fungi</taxon>
        <taxon>Dikarya</taxon>
        <taxon>Ascomycota</taxon>
        <taxon>Pezizomycotina</taxon>
        <taxon>Sordariomycetes</taxon>
        <taxon>Xylariomycetidae</taxon>
        <taxon>Xylariales</taxon>
        <taxon>Microdochiaceae</taxon>
        <taxon>Microdochium</taxon>
    </lineage>
</organism>
<evidence type="ECO:0000313" key="2">
    <source>
        <dbReference type="Proteomes" id="UP000756346"/>
    </source>
</evidence>
<dbReference type="AlphaFoldDB" id="A0A9P8YCI6"/>
<dbReference type="RefSeq" id="XP_046015498.1">
    <property type="nucleotide sequence ID" value="XM_046163584.1"/>
</dbReference>
<reference evidence="1" key="1">
    <citation type="journal article" date="2021" name="Nat. Commun.">
        <title>Genetic determinants of endophytism in the Arabidopsis root mycobiome.</title>
        <authorList>
            <person name="Mesny F."/>
            <person name="Miyauchi S."/>
            <person name="Thiergart T."/>
            <person name="Pickel B."/>
            <person name="Atanasova L."/>
            <person name="Karlsson M."/>
            <person name="Huettel B."/>
            <person name="Barry K.W."/>
            <person name="Haridas S."/>
            <person name="Chen C."/>
            <person name="Bauer D."/>
            <person name="Andreopoulos W."/>
            <person name="Pangilinan J."/>
            <person name="LaButti K."/>
            <person name="Riley R."/>
            <person name="Lipzen A."/>
            <person name="Clum A."/>
            <person name="Drula E."/>
            <person name="Henrissat B."/>
            <person name="Kohler A."/>
            <person name="Grigoriev I.V."/>
            <person name="Martin F.M."/>
            <person name="Hacquard S."/>
        </authorList>
    </citation>
    <scope>NUCLEOTIDE SEQUENCE</scope>
    <source>
        <strain evidence="1">MPI-CAGE-CH-0230</strain>
    </source>
</reference>
<protein>
    <submittedName>
        <fullName evidence="1">Uncharacterized protein</fullName>
    </submittedName>
</protein>
<sequence length="198" mass="21730">MHCASNHGFLPWATELKGRNLTADTEELRLGKQCLFFMCDVIALYTFESNRNPQLRSAVVQAGNASSKGLYFCWRKPTLVYMSMRQCQRTGHLVLCQDSLSYLRQGPGACATDIMSPSCVIEDGAQGVKLGATQASVTAIILMAAILIRGLFDRLFANRPVPALIDTSAGTGPARPIRPDLPHLMTWRPAKSLCGWEV</sequence>
<dbReference type="GeneID" id="70193130"/>
<keyword evidence="2" id="KW-1185">Reference proteome</keyword>
<proteinExistence type="predicted"/>
<evidence type="ECO:0000313" key="1">
    <source>
        <dbReference type="EMBL" id="KAH7035405.1"/>
    </source>
</evidence>
<name>A0A9P8YCI6_9PEZI</name>
<comment type="caution">
    <text evidence="1">The sequence shown here is derived from an EMBL/GenBank/DDBJ whole genome shotgun (WGS) entry which is preliminary data.</text>
</comment>